<name>A0A239J1M2_9FIRM</name>
<proteinExistence type="predicted"/>
<dbReference type="OrthoDB" id="7346657at2"/>
<dbReference type="GO" id="GO:0051782">
    <property type="term" value="P:negative regulation of cell division"/>
    <property type="evidence" value="ECO:0007669"/>
    <property type="project" value="TreeGrafter"/>
</dbReference>
<feature type="domain" description="CobQ/CobB/MinD/ParA nucleotide binding" evidence="3">
    <location>
        <begin position="4"/>
        <end position="233"/>
    </location>
</feature>
<sequence length="257" mass="28106">MKIAITGKGGVGKTTFAAMISRLFAEEGYSVLGVDADPDANLALALGFPKELIDEIVPISEMKSLVAERTASTPGSFGTMFKMNPKVSDIPERYCKEYNGVKVLTMGTVDTGGSGCVCPEHVLLKTLTSHLILGNKDVIVMDMEAGIEHLGRGTAKNVDAFIVVVEPGERSLQTYRKVKKLAEDIGVKKILVVGNKIRDRKDESFILNHIEEDECLGFIHYNPNIVDSDRSNLSPYDVNHQIKEEVKNISNKLKGVI</sequence>
<dbReference type="Gene3D" id="3.40.50.300">
    <property type="entry name" value="P-loop containing nucleotide triphosphate hydrolases"/>
    <property type="match status" value="1"/>
</dbReference>
<evidence type="ECO:0000313" key="5">
    <source>
        <dbReference type="Proteomes" id="UP000198304"/>
    </source>
</evidence>
<gene>
    <name evidence="4" type="ORF">SAMN05446037_103232</name>
</gene>
<dbReference type="InterPro" id="IPR027417">
    <property type="entry name" value="P-loop_NTPase"/>
</dbReference>
<accession>A0A239J1M2</accession>
<dbReference type="Proteomes" id="UP000198304">
    <property type="component" value="Unassembled WGS sequence"/>
</dbReference>
<dbReference type="PANTHER" id="PTHR43384">
    <property type="entry name" value="SEPTUM SITE-DETERMINING PROTEIN MIND HOMOLOG, CHLOROPLASTIC-RELATED"/>
    <property type="match status" value="1"/>
</dbReference>
<dbReference type="AlphaFoldDB" id="A0A239J1M2"/>
<dbReference type="InterPro" id="IPR014433">
    <property type="entry name" value="CooC"/>
</dbReference>
<dbReference type="GO" id="GO:0005524">
    <property type="term" value="F:ATP binding"/>
    <property type="evidence" value="ECO:0007669"/>
    <property type="project" value="UniProtKB-KW"/>
</dbReference>
<evidence type="ECO:0000259" key="3">
    <source>
        <dbReference type="Pfam" id="PF01656"/>
    </source>
</evidence>
<dbReference type="SUPFAM" id="SSF52540">
    <property type="entry name" value="P-loop containing nucleoside triphosphate hydrolases"/>
    <property type="match status" value="1"/>
</dbReference>
<dbReference type="RefSeq" id="WP_089284825.1">
    <property type="nucleotide sequence ID" value="NZ_FZOJ01000032.1"/>
</dbReference>
<dbReference type="InterPro" id="IPR002586">
    <property type="entry name" value="CobQ/CobB/MinD/ParA_Nub-bd_dom"/>
</dbReference>
<dbReference type="PANTHER" id="PTHR43384:SF6">
    <property type="entry name" value="SEPTUM SITE-DETERMINING PROTEIN MIND HOMOLOG, CHLOROPLASTIC"/>
    <property type="match status" value="1"/>
</dbReference>
<dbReference type="GO" id="GO:0005829">
    <property type="term" value="C:cytosol"/>
    <property type="evidence" value="ECO:0007669"/>
    <property type="project" value="TreeGrafter"/>
</dbReference>
<dbReference type="Pfam" id="PF01656">
    <property type="entry name" value="CbiA"/>
    <property type="match status" value="1"/>
</dbReference>
<dbReference type="FunFam" id="3.40.50.300:FF:001573">
    <property type="entry name" value="Carbon monoxide dehydrogenase accessory protein CooC"/>
    <property type="match status" value="1"/>
</dbReference>
<keyword evidence="1" id="KW-0547">Nucleotide-binding</keyword>
<dbReference type="EMBL" id="FZOJ01000032">
    <property type="protein sequence ID" value="SNS99709.1"/>
    <property type="molecule type" value="Genomic_DNA"/>
</dbReference>
<evidence type="ECO:0000256" key="2">
    <source>
        <dbReference type="ARBA" id="ARBA00022840"/>
    </source>
</evidence>
<dbReference type="GO" id="GO:0009898">
    <property type="term" value="C:cytoplasmic side of plasma membrane"/>
    <property type="evidence" value="ECO:0007669"/>
    <property type="project" value="TreeGrafter"/>
</dbReference>
<dbReference type="CDD" id="cd02034">
    <property type="entry name" value="CooC1"/>
    <property type="match status" value="1"/>
</dbReference>
<keyword evidence="2" id="KW-0067">ATP-binding</keyword>
<organism evidence="4 5">
    <name type="scientific">Anaerovirgula multivorans</name>
    <dbReference type="NCBI Taxonomy" id="312168"/>
    <lineage>
        <taxon>Bacteria</taxon>
        <taxon>Bacillati</taxon>
        <taxon>Bacillota</taxon>
        <taxon>Clostridia</taxon>
        <taxon>Peptostreptococcales</taxon>
        <taxon>Natronincolaceae</taxon>
        <taxon>Anaerovirgula</taxon>
    </lineage>
</organism>
<evidence type="ECO:0000256" key="1">
    <source>
        <dbReference type="ARBA" id="ARBA00022741"/>
    </source>
</evidence>
<keyword evidence="5" id="KW-1185">Reference proteome</keyword>
<reference evidence="4 5" key="1">
    <citation type="submission" date="2017-06" db="EMBL/GenBank/DDBJ databases">
        <authorList>
            <person name="Kim H.J."/>
            <person name="Triplett B.A."/>
        </authorList>
    </citation>
    <scope>NUCLEOTIDE SEQUENCE [LARGE SCALE GENOMIC DNA]</scope>
    <source>
        <strain evidence="4 5">SCA</strain>
    </source>
</reference>
<dbReference type="InterPro" id="IPR050625">
    <property type="entry name" value="ParA/MinD_ATPase"/>
</dbReference>
<protein>
    <submittedName>
        <fullName evidence="4">CO dehydrogenase maturation factor</fullName>
    </submittedName>
</protein>
<dbReference type="PIRSF" id="PIRSF005647">
    <property type="entry name" value="CooC"/>
    <property type="match status" value="1"/>
</dbReference>
<evidence type="ECO:0000313" key="4">
    <source>
        <dbReference type="EMBL" id="SNS99709.1"/>
    </source>
</evidence>
<dbReference type="GO" id="GO:0016887">
    <property type="term" value="F:ATP hydrolysis activity"/>
    <property type="evidence" value="ECO:0007669"/>
    <property type="project" value="TreeGrafter"/>
</dbReference>